<dbReference type="PROSITE" id="PS51885">
    <property type="entry name" value="NEPRILYSIN"/>
    <property type="match status" value="1"/>
</dbReference>
<evidence type="ECO:0000256" key="2">
    <source>
        <dbReference type="SAM" id="Phobius"/>
    </source>
</evidence>
<keyword evidence="2" id="KW-0472">Membrane</keyword>
<name>A0A0C9RYA8_AMBAM</name>
<comment type="similarity">
    <text evidence="1">Belongs to the peptidase M13 family.</text>
</comment>
<protein>
    <submittedName>
        <fullName evidence="5">Putative neutral endopeptidase-like protein</fullName>
    </submittedName>
</protein>
<feature type="domain" description="Peptidase M13 N-terminal" evidence="4">
    <location>
        <begin position="54"/>
        <end position="182"/>
    </location>
</feature>
<dbReference type="AlphaFoldDB" id="A0A0C9RYA8"/>
<dbReference type="GO" id="GO:0016485">
    <property type="term" value="P:protein processing"/>
    <property type="evidence" value="ECO:0007669"/>
    <property type="project" value="TreeGrafter"/>
</dbReference>
<evidence type="ECO:0000256" key="3">
    <source>
        <dbReference type="SAM" id="SignalP"/>
    </source>
</evidence>
<evidence type="ECO:0000313" key="5">
    <source>
        <dbReference type="EMBL" id="JAG92706.1"/>
    </source>
</evidence>
<dbReference type="InterPro" id="IPR024079">
    <property type="entry name" value="MetalloPept_cat_dom_sf"/>
</dbReference>
<dbReference type="GO" id="GO:0005886">
    <property type="term" value="C:plasma membrane"/>
    <property type="evidence" value="ECO:0007669"/>
    <property type="project" value="TreeGrafter"/>
</dbReference>
<dbReference type="InterPro" id="IPR000718">
    <property type="entry name" value="Peptidase_M13"/>
</dbReference>
<evidence type="ECO:0000259" key="4">
    <source>
        <dbReference type="Pfam" id="PF05649"/>
    </source>
</evidence>
<keyword evidence="2" id="KW-0812">Transmembrane</keyword>
<evidence type="ECO:0000256" key="1">
    <source>
        <dbReference type="ARBA" id="ARBA00007357"/>
    </source>
</evidence>
<dbReference type="Gene3D" id="3.40.390.10">
    <property type="entry name" value="Collagenase (Catalytic Domain)"/>
    <property type="match status" value="1"/>
</dbReference>
<organism evidence="5">
    <name type="scientific">Amblyomma americanum</name>
    <name type="common">Lone star tick</name>
    <dbReference type="NCBI Taxonomy" id="6943"/>
    <lineage>
        <taxon>Eukaryota</taxon>
        <taxon>Metazoa</taxon>
        <taxon>Ecdysozoa</taxon>
        <taxon>Arthropoda</taxon>
        <taxon>Chelicerata</taxon>
        <taxon>Arachnida</taxon>
        <taxon>Acari</taxon>
        <taxon>Parasitiformes</taxon>
        <taxon>Ixodida</taxon>
        <taxon>Ixodoidea</taxon>
        <taxon>Ixodidae</taxon>
        <taxon>Amblyomminae</taxon>
        <taxon>Amblyomma</taxon>
    </lineage>
</organism>
<dbReference type="Pfam" id="PF05649">
    <property type="entry name" value="Peptidase_M13_N"/>
    <property type="match status" value="1"/>
</dbReference>
<reference evidence="5" key="1">
    <citation type="journal article" date="2015" name="PLoS ONE">
        <title>An Insight into the Sialome of the Lone Star Tick, Amblyomma americanum, with a Glimpse on Its Time Dependent Gene Expression.</title>
        <authorList>
            <person name="Karim S."/>
            <person name="Ribeiro J.M."/>
        </authorList>
    </citation>
    <scope>NUCLEOTIDE SEQUENCE</scope>
    <source>
        <tissue evidence="5">Salivary gland</tissue>
    </source>
</reference>
<dbReference type="PANTHER" id="PTHR11733">
    <property type="entry name" value="ZINC METALLOPROTEASE FAMILY M13 NEPRILYSIN-RELATED"/>
    <property type="match status" value="1"/>
</dbReference>
<dbReference type="GO" id="GO:0004222">
    <property type="term" value="F:metalloendopeptidase activity"/>
    <property type="evidence" value="ECO:0007669"/>
    <property type="project" value="InterPro"/>
</dbReference>
<proteinExistence type="evidence at transcript level"/>
<dbReference type="InterPro" id="IPR008753">
    <property type="entry name" value="Peptidase_M13_N"/>
</dbReference>
<dbReference type="EMBL" id="GBZX01000034">
    <property type="protein sequence ID" value="JAG92706.1"/>
    <property type="molecule type" value="mRNA"/>
</dbReference>
<keyword evidence="2" id="KW-1133">Transmembrane helix</keyword>
<feature type="chain" id="PRO_5002203036" evidence="3">
    <location>
        <begin position="21"/>
        <end position="346"/>
    </location>
</feature>
<feature type="transmembrane region" description="Helical" evidence="2">
    <location>
        <begin position="318"/>
        <end position="345"/>
    </location>
</feature>
<dbReference type="PANTHER" id="PTHR11733:SF241">
    <property type="entry name" value="GH26575P-RELATED"/>
    <property type="match status" value="1"/>
</dbReference>
<accession>A0A0C9RYA8</accession>
<sequence length="346" mass="39943">MDLILTFTIIFLLNLQLSEAESHGEHEEYLVCKSPECEARAELIKKFINESIDPCDDFFSYACGGWVHSNTRLNREWYGVLNQLEEELPLRVTGIMKNMRIVTHNQSLAHKAGAFFQSCIAFPNETNPRDGFLKVLKNAGFSQWPLLPNSTEDVRWSNSTELLSLLGLFPLFDVAVGTHLGKRIPVIYEDFSYKSRVHNLIDEKLIVQKAIKIISPHASEDDISNLTDSILDIKKDLTALTKYRWAWALDSEEKTIGYLEENFTNVLHCARKKGQMRRRIFATFVWRAQWEPMRRDNLFLSLVWWYQPCSLNIASACFAFFFLFKSAILLSLVVCLLSVLVLIFLF</sequence>
<keyword evidence="3" id="KW-0732">Signal</keyword>
<dbReference type="SUPFAM" id="SSF55486">
    <property type="entry name" value="Metalloproteases ('zincins'), catalytic domain"/>
    <property type="match status" value="1"/>
</dbReference>
<feature type="signal peptide" evidence="3">
    <location>
        <begin position="1"/>
        <end position="20"/>
    </location>
</feature>